<dbReference type="InterPro" id="IPR009374">
    <property type="entry name" value="eIF3k"/>
</dbReference>
<dbReference type="SUPFAM" id="SSF48371">
    <property type="entry name" value="ARM repeat"/>
    <property type="match status" value="1"/>
</dbReference>
<dbReference type="GO" id="GO:0043022">
    <property type="term" value="F:ribosome binding"/>
    <property type="evidence" value="ECO:0007669"/>
    <property type="project" value="InterPro"/>
</dbReference>
<keyword evidence="3 4" id="KW-0648">Protein biosynthesis</keyword>
<sequence>MINFRGVVGGYTWVTMAASSEEWTSILTPILSGINRYNPNNIECLEMYVQFQVENPSVYNLEANLSLMKLYQFNPNHFNVDIVCKMLLKSIMALPKIHLALLISVLPLNQQSNEEVVKINSLCSHLESCSFTEFWSLVEECGEIISKVVGFKDAVKNYIAELVNITYQTIPVPQLSSYLGNMPEKELEQFAVSNGWKINDGVVFIRGQEELIKPKRILAKIDFESVSNIISSTR</sequence>
<reference evidence="6" key="1">
    <citation type="submission" date="2017-05" db="UniProtKB">
        <authorList>
            <consortium name="EnsemblMetazoa"/>
        </authorList>
    </citation>
    <scope>IDENTIFICATION</scope>
</reference>
<evidence type="ECO:0000256" key="2">
    <source>
        <dbReference type="ARBA" id="ARBA00022540"/>
    </source>
</evidence>
<dbReference type="InterPro" id="IPR016024">
    <property type="entry name" value="ARM-type_fold"/>
</dbReference>
<evidence type="ECO:0000256" key="4">
    <source>
        <dbReference type="HAMAP-Rule" id="MF_03010"/>
    </source>
</evidence>
<dbReference type="eggNOG" id="KOG3252">
    <property type="taxonomic scope" value="Eukaryota"/>
</dbReference>
<dbReference type="STRING" id="400682.A0A1X7U144"/>
<evidence type="ECO:0000256" key="1">
    <source>
        <dbReference type="ARBA" id="ARBA00022490"/>
    </source>
</evidence>
<dbReference type="SUPFAM" id="SSF46785">
    <property type="entry name" value="Winged helix' DNA-binding domain"/>
    <property type="match status" value="1"/>
</dbReference>
<comment type="subcellular location">
    <subcellularLocation>
        <location evidence="4">Cytoplasm</location>
    </subcellularLocation>
</comment>
<dbReference type="OrthoDB" id="337745at2759"/>
<dbReference type="GO" id="GO:0006446">
    <property type="term" value="P:regulation of translational initiation"/>
    <property type="evidence" value="ECO:0007669"/>
    <property type="project" value="InterPro"/>
</dbReference>
<dbReference type="AlphaFoldDB" id="A0A1X7U144"/>
<dbReference type="InterPro" id="IPR016020">
    <property type="entry name" value="Transl_init_fac_sub12_N_euk"/>
</dbReference>
<dbReference type="PANTHER" id="PTHR13022:SF0">
    <property type="entry name" value="EUKARYOTIC TRANSLATION INITIATION FACTOR 3 SUBUNIT K"/>
    <property type="match status" value="1"/>
</dbReference>
<dbReference type="PROSITE" id="PS50250">
    <property type="entry name" value="PCI"/>
    <property type="match status" value="1"/>
</dbReference>
<dbReference type="OMA" id="WKHQGQG"/>
<dbReference type="InterPro" id="IPR000717">
    <property type="entry name" value="PCI_dom"/>
</dbReference>
<dbReference type="InterPro" id="IPR036388">
    <property type="entry name" value="WH-like_DNA-bd_sf"/>
</dbReference>
<keyword evidence="1 4" id="KW-0963">Cytoplasm</keyword>
<dbReference type="GO" id="GO:0016282">
    <property type="term" value="C:eukaryotic 43S preinitiation complex"/>
    <property type="evidence" value="ECO:0007669"/>
    <property type="project" value="UniProtKB-UniRule"/>
</dbReference>
<dbReference type="HAMAP" id="MF_03010">
    <property type="entry name" value="eIF3k"/>
    <property type="match status" value="1"/>
</dbReference>
<comment type="subunit">
    <text evidence="4">Component of the eukaryotic translation initiation factor 3 (eIF-3) complex.</text>
</comment>
<dbReference type="InParanoid" id="A0A1X7U144"/>
<dbReference type="GO" id="GO:0001732">
    <property type="term" value="P:formation of cytoplasmic translation initiation complex"/>
    <property type="evidence" value="ECO:0007669"/>
    <property type="project" value="UniProtKB-UniRule"/>
</dbReference>
<dbReference type="InterPro" id="IPR036390">
    <property type="entry name" value="WH_DNA-bd_sf"/>
</dbReference>
<dbReference type="Gene3D" id="1.10.10.10">
    <property type="entry name" value="Winged helix-like DNA-binding domain superfamily/Winged helix DNA-binding domain"/>
    <property type="match status" value="1"/>
</dbReference>
<evidence type="ECO:0000259" key="5">
    <source>
        <dbReference type="PROSITE" id="PS50250"/>
    </source>
</evidence>
<dbReference type="GO" id="GO:0033290">
    <property type="term" value="C:eukaryotic 48S preinitiation complex"/>
    <property type="evidence" value="ECO:0007669"/>
    <property type="project" value="UniProtKB-UniRule"/>
</dbReference>
<dbReference type="GO" id="GO:0005852">
    <property type="term" value="C:eukaryotic translation initiation factor 3 complex"/>
    <property type="evidence" value="ECO:0007669"/>
    <property type="project" value="UniProtKB-UniRule"/>
</dbReference>
<dbReference type="PANTHER" id="PTHR13022">
    <property type="entry name" value="EUKARYOTIC TRANSLATION INITIATION FACTOR 3 SUBUNIT 11"/>
    <property type="match status" value="1"/>
</dbReference>
<evidence type="ECO:0000256" key="3">
    <source>
        <dbReference type="ARBA" id="ARBA00022917"/>
    </source>
</evidence>
<accession>A0A1X7U144</accession>
<feature type="domain" description="PCI" evidence="5">
    <location>
        <begin position="59"/>
        <end position="221"/>
    </location>
</feature>
<organism evidence="6">
    <name type="scientific">Amphimedon queenslandica</name>
    <name type="common">Sponge</name>
    <dbReference type="NCBI Taxonomy" id="400682"/>
    <lineage>
        <taxon>Eukaryota</taxon>
        <taxon>Metazoa</taxon>
        <taxon>Porifera</taxon>
        <taxon>Demospongiae</taxon>
        <taxon>Heteroscleromorpha</taxon>
        <taxon>Haplosclerida</taxon>
        <taxon>Niphatidae</taxon>
        <taxon>Amphimedon</taxon>
    </lineage>
</organism>
<dbReference type="Pfam" id="PF10075">
    <property type="entry name" value="CSN8_PSD8_EIF3K"/>
    <property type="match status" value="1"/>
</dbReference>
<dbReference type="InterPro" id="IPR033464">
    <property type="entry name" value="CSN8_PSD8_EIF3K"/>
</dbReference>
<comment type="similarity">
    <text evidence="4">Belongs to the eIF-3 subunit K family.</text>
</comment>
<dbReference type="Gene3D" id="1.25.40.250">
    <property type="entry name" value="ARM repeat, domain 1"/>
    <property type="match status" value="1"/>
</dbReference>
<name>A0A1X7U144_AMPQE</name>
<dbReference type="FunFam" id="1.10.10.10:FF:000212">
    <property type="entry name" value="Eukaryotic translation initiation factor 3 subunit K"/>
    <property type="match status" value="1"/>
</dbReference>
<dbReference type="GO" id="GO:0003743">
    <property type="term" value="F:translation initiation factor activity"/>
    <property type="evidence" value="ECO:0007669"/>
    <property type="project" value="UniProtKB-UniRule"/>
</dbReference>
<comment type="function">
    <text evidence="4">Component of the eukaryotic translation initiation factor 3 (eIF-3) complex, which is involved in protein synthesis of a specialized repertoire of mRNAs and, together with other initiation factors, stimulates binding of mRNA and methionyl-tRNAi to the 40S ribosome. The eIF-3 complex specifically targets and initiates translation of a subset of mRNAs involved in cell proliferation.</text>
</comment>
<evidence type="ECO:0000313" key="6">
    <source>
        <dbReference type="EnsemblMetazoa" id="Aqu2.1.21202_001"/>
    </source>
</evidence>
<dbReference type="GO" id="GO:0003723">
    <property type="term" value="F:RNA binding"/>
    <property type="evidence" value="ECO:0007669"/>
    <property type="project" value="UniProtKB-UniRule"/>
</dbReference>
<keyword evidence="2 4" id="KW-0396">Initiation factor</keyword>
<dbReference type="EnsemblMetazoa" id="Aqu2.1.21202_001">
    <property type="protein sequence ID" value="Aqu2.1.21202_001"/>
    <property type="gene ID" value="Aqu2.1.21202"/>
</dbReference>
<protein>
    <recommendedName>
        <fullName evidence="4">Eukaryotic translation initiation factor 3 subunit K</fullName>
        <shortName evidence="4">eIF3k</shortName>
    </recommendedName>
    <alternativeName>
        <fullName evidence="4">eIF-3 p25</fullName>
    </alternativeName>
</protein>
<proteinExistence type="inferred from homology"/>